<organism evidence="1 2">
    <name type="scientific">Diphasiastrum complanatum</name>
    <name type="common">Issler's clubmoss</name>
    <name type="synonym">Lycopodium complanatum</name>
    <dbReference type="NCBI Taxonomy" id="34168"/>
    <lineage>
        <taxon>Eukaryota</taxon>
        <taxon>Viridiplantae</taxon>
        <taxon>Streptophyta</taxon>
        <taxon>Embryophyta</taxon>
        <taxon>Tracheophyta</taxon>
        <taxon>Lycopodiopsida</taxon>
        <taxon>Lycopodiales</taxon>
        <taxon>Lycopodiaceae</taxon>
        <taxon>Lycopodioideae</taxon>
        <taxon>Diphasiastrum</taxon>
    </lineage>
</organism>
<comment type="caution">
    <text evidence="1">The sequence shown here is derived from an EMBL/GenBank/DDBJ whole genome shotgun (WGS) entry which is preliminary data.</text>
</comment>
<accession>A0ACC2DKX8</accession>
<gene>
    <name evidence="1" type="ORF">O6H91_05G010400</name>
</gene>
<dbReference type="Proteomes" id="UP001162992">
    <property type="component" value="Chromosome 5"/>
</dbReference>
<evidence type="ECO:0000313" key="2">
    <source>
        <dbReference type="Proteomes" id="UP001162992"/>
    </source>
</evidence>
<dbReference type="EMBL" id="CM055096">
    <property type="protein sequence ID" value="KAJ7554814.1"/>
    <property type="molecule type" value="Genomic_DNA"/>
</dbReference>
<sequence>MLQCPGGLAISAVNYSEPTSCSVLPKKLHLIKLPPHCEAPCQNVQALKWLMVNCSLCYQRRRMSVVERYGVALQLQESQGPLQSRKKCLQDDFFSVHLMIWKLSSLPRTFIANDQQPLDWSLVGSFHLYPRIPVYPFQHTTSILKPACHTIQLVHDLLSI</sequence>
<proteinExistence type="predicted"/>
<name>A0ACC2DKX8_DIPCM</name>
<reference evidence="2" key="1">
    <citation type="journal article" date="2024" name="Proc. Natl. Acad. Sci. U.S.A.">
        <title>Extraordinary preservation of gene collinearity over three hundred million years revealed in homosporous lycophytes.</title>
        <authorList>
            <person name="Li C."/>
            <person name="Wickell D."/>
            <person name="Kuo L.Y."/>
            <person name="Chen X."/>
            <person name="Nie B."/>
            <person name="Liao X."/>
            <person name="Peng D."/>
            <person name="Ji J."/>
            <person name="Jenkins J."/>
            <person name="Williams M."/>
            <person name="Shu S."/>
            <person name="Plott C."/>
            <person name="Barry K."/>
            <person name="Rajasekar S."/>
            <person name="Grimwood J."/>
            <person name="Han X."/>
            <person name="Sun S."/>
            <person name="Hou Z."/>
            <person name="He W."/>
            <person name="Dai G."/>
            <person name="Sun C."/>
            <person name="Schmutz J."/>
            <person name="Leebens-Mack J.H."/>
            <person name="Li F.W."/>
            <person name="Wang L."/>
        </authorList>
    </citation>
    <scope>NUCLEOTIDE SEQUENCE [LARGE SCALE GENOMIC DNA]</scope>
    <source>
        <strain evidence="2">cv. PW_Plant_1</strain>
    </source>
</reference>
<keyword evidence="2" id="KW-1185">Reference proteome</keyword>
<evidence type="ECO:0000313" key="1">
    <source>
        <dbReference type="EMBL" id="KAJ7554814.1"/>
    </source>
</evidence>
<protein>
    <submittedName>
        <fullName evidence="1">Uncharacterized protein</fullName>
    </submittedName>
</protein>